<dbReference type="Pfam" id="PF13936">
    <property type="entry name" value="HTH_38"/>
    <property type="match status" value="1"/>
</dbReference>
<dbReference type="RefSeq" id="WP_081690349.1">
    <property type="nucleotide sequence ID" value="NZ_AP019823.1"/>
</dbReference>
<keyword evidence="3" id="KW-1185">Reference proteome</keyword>
<dbReference type="Gene3D" id="1.10.10.60">
    <property type="entry name" value="Homeodomain-like"/>
    <property type="match status" value="1"/>
</dbReference>
<dbReference type="AlphaFoldDB" id="A0A510JIF2"/>
<dbReference type="InterPro" id="IPR025246">
    <property type="entry name" value="IS30-like_HTH"/>
</dbReference>
<reference evidence="2 3" key="1">
    <citation type="submission" date="2019-07" db="EMBL/GenBank/DDBJ databases">
        <title>Complete Genome Sequence of Leptotrichia hofstadii Strain JCM16775.</title>
        <authorList>
            <person name="Watanabe S."/>
            <person name="Cui L."/>
        </authorList>
    </citation>
    <scope>NUCLEOTIDE SEQUENCE [LARGE SCALE GENOMIC DNA]</scope>
    <source>
        <strain evidence="2 3">JCM16775</strain>
    </source>
</reference>
<dbReference type="GO" id="GO:0005829">
    <property type="term" value="C:cytosol"/>
    <property type="evidence" value="ECO:0007669"/>
    <property type="project" value="TreeGrafter"/>
</dbReference>
<feature type="domain" description="Transposase IS30-like HTH" evidence="1">
    <location>
        <begin position="13"/>
        <end position="56"/>
    </location>
</feature>
<dbReference type="EMBL" id="AP019823">
    <property type="protein sequence ID" value="BBM39080.1"/>
    <property type="molecule type" value="Genomic_DNA"/>
</dbReference>
<evidence type="ECO:0000313" key="2">
    <source>
        <dbReference type="EMBL" id="BBM39080.1"/>
    </source>
</evidence>
<dbReference type="PANTHER" id="PTHR10948:SF23">
    <property type="entry name" value="TRANSPOSASE INSI FOR INSERTION SEQUENCE ELEMENT IS30A-RELATED"/>
    <property type="match status" value="1"/>
</dbReference>
<sequence>MLNNYNTISKKCHYKHLTPYNRGQIQAYRNEGKSIRFIAKMLEKNLSTISRKLKRNSVTQMPTPLLKLLLPSIK</sequence>
<organism evidence="2 3">
    <name type="scientific">Leptotrichia hofstadii</name>
    <dbReference type="NCBI Taxonomy" id="157688"/>
    <lineage>
        <taxon>Bacteria</taxon>
        <taxon>Fusobacteriati</taxon>
        <taxon>Fusobacteriota</taxon>
        <taxon>Fusobacteriia</taxon>
        <taxon>Fusobacteriales</taxon>
        <taxon>Leptotrichiaceae</taxon>
        <taxon>Leptotrichia</taxon>
    </lineage>
</organism>
<proteinExistence type="predicted"/>
<dbReference type="GO" id="GO:0032196">
    <property type="term" value="P:transposition"/>
    <property type="evidence" value="ECO:0007669"/>
    <property type="project" value="TreeGrafter"/>
</dbReference>
<accession>A0A510JIF2</accession>
<dbReference type="Proteomes" id="UP000321892">
    <property type="component" value="Chromosome"/>
</dbReference>
<evidence type="ECO:0000313" key="3">
    <source>
        <dbReference type="Proteomes" id="UP000321892"/>
    </source>
</evidence>
<dbReference type="InterPro" id="IPR051917">
    <property type="entry name" value="Transposase-Integrase"/>
</dbReference>
<dbReference type="KEGG" id="lhf:JCM16775_1791"/>
<dbReference type="PANTHER" id="PTHR10948">
    <property type="entry name" value="TRANSPOSASE"/>
    <property type="match status" value="1"/>
</dbReference>
<protein>
    <submittedName>
        <fullName evidence="2">Integrase catalytic region</fullName>
    </submittedName>
</protein>
<gene>
    <name evidence="2" type="ORF">JCM16775_1791</name>
</gene>
<dbReference type="GO" id="GO:0004803">
    <property type="term" value="F:transposase activity"/>
    <property type="evidence" value="ECO:0007669"/>
    <property type="project" value="TreeGrafter"/>
</dbReference>
<name>A0A510JIF2_9FUSO</name>
<evidence type="ECO:0000259" key="1">
    <source>
        <dbReference type="Pfam" id="PF13936"/>
    </source>
</evidence>
<dbReference type="OrthoDB" id="9803231at2"/>